<proteinExistence type="predicted"/>
<reference evidence="1" key="1">
    <citation type="submission" date="2020-03" db="EMBL/GenBank/DDBJ databases">
        <title>A high-quality chromosome-level genome assembly of a woody plant with both climbing and erect habits, Rhamnella rubrinervis.</title>
        <authorList>
            <person name="Lu Z."/>
            <person name="Yang Y."/>
            <person name="Zhu X."/>
            <person name="Sun Y."/>
        </authorList>
    </citation>
    <scope>NUCLEOTIDE SEQUENCE</scope>
    <source>
        <strain evidence="1">BYM</strain>
        <tissue evidence="1">Leaf</tissue>
    </source>
</reference>
<dbReference type="Proteomes" id="UP000796880">
    <property type="component" value="Unassembled WGS sequence"/>
</dbReference>
<organism evidence="1 2">
    <name type="scientific">Rhamnella rubrinervis</name>
    <dbReference type="NCBI Taxonomy" id="2594499"/>
    <lineage>
        <taxon>Eukaryota</taxon>
        <taxon>Viridiplantae</taxon>
        <taxon>Streptophyta</taxon>
        <taxon>Embryophyta</taxon>
        <taxon>Tracheophyta</taxon>
        <taxon>Spermatophyta</taxon>
        <taxon>Magnoliopsida</taxon>
        <taxon>eudicotyledons</taxon>
        <taxon>Gunneridae</taxon>
        <taxon>Pentapetalae</taxon>
        <taxon>rosids</taxon>
        <taxon>fabids</taxon>
        <taxon>Rosales</taxon>
        <taxon>Rhamnaceae</taxon>
        <taxon>rhamnoid group</taxon>
        <taxon>Rhamneae</taxon>
        <taxon>Rhamnella</taxon>
    </lineage>
</organism>
<keyword evidence="2" id="KW-1185">Reference proteome</keyword>
<protein>
    <submittedName>
        <fullName evidence="1">Uncharacterized protein</fullName>
    </submittedName>
</protein>
<evidence type="ECO:0000313" key="1">
    <source>
        <dbReference type="EMBL" id="KAF3445107.1"/>
    </source>
</evidence>
<comment type="caution">
    <text evidence="1">The sequence shown here is derived from an EMBL/GenBank/DDBJ whole genome shotgun (WGS) entry which is preliminary data.</text>
</comment>
<dbReference type="AlphaFoldDB" id="A0A8K0H3K8"/>
<name>A0A8K0H3K8_9ROSA</name>
<sequence>MNQLQRNPIQPYQSKQASVTTEVKVNPTPGILGPLLVPHVNLTSSSPNLRRITNQEARERHDKGLCYFVMKSLFQGIDLGVKQVVDFPKVEKTSWVDQVQGGGTTRPIGLAWRILTDQNEDPNDSSVQKIKRSFGGGVNVWLEKAPLRNMIVKQQPNINGMEQIPLTRMWNLPQIKAARVSYSYLGEKAKPSLSIPHYNLKQMYSLLCYICTQNPKTNSQPEIKTDLRIGDFFTGITLVLPKASRFFSSFAFRGKFASYLYGALHEKQIITFMDDHKLESGNRWGVMEMHLFNLNIVSSIEWRRCSSHY</sequence>
<accession>A0A8K0H3K8</accession>
<gene>
    <name evidence="1" type="ORF">FNV43_RR14800</name>
</gene>
<evidence type="ECO:0000313" key="2">
    <source>
        <dbReference type="Proteomes" id="UP000796880"/>
    </source>
</evidence>
<dbReference type="EMBL" id="VOIH02000006">
    <property type="protein sequence ID" value="KAF3445107.1"/>
    <property type="molecule type" value="Genomic_DNA"/>
</dbReference>